<feature type="transmembrane region" description="Helical" evidence="1">
    <location>
        <begin position="58"/>
        <end position="77"/>
    </location>
</feature>
<dbReference type="OrthoDB" id="2562239at2759"/>
<organism evidence="2 3">
    <name type="scientific">Cryptococcus deneoformans (strain JEC21 / ATCC MYA-565)</name>
    <name type="common">Cryptococcus neoformans var. neoformans serotype D</name>
    <dbReference type="NCBI Taxonomy" id="214684"/>
    <lineage>
        <taxon>Eukaryota</taxon>
        <taxon>Fungi</taxon>
        <taxon>Dikarya</taxon>
        <taxon>Basidiomycota</taxon>
        <taxon>Agaricomycotina</taxon>
        <taxon>Tremellomycetes</taxon>
        <taxon>Tremellales</taxon>
        <taxon>Cryptococcaceae</taxon>
        <taxon>Cryptococcus</taxon>
        <taxon>Cryptococcus neoformans species complex</taxon>
    </lineage>
</organism>
<dbReference type="Proteomes" id="UP000002149">
    <property type="component" value="Chromosome 1"/>
</dbReference>
<dbReference type="PaxDb" id="214684-A0A0S2LHY8"/>
<feature type="transmembrane region" description="Helical" evidence="1">
    <location>
        <begin position="132"/>
        <end position="152"/>
    </location>
</feature>
<keyword evidence="1" id="KW-0812">Transmembrane</keyword>
<dbReference type="InParanoid" id="A0A0S2LHY8"/>
<feature type="transmembrane region" description="Helical" evidence="1">
    <location>
        <begin position="202"/>
        <end position="220"/>
    </location>
</feature>
<dbReference type="EMBL" id="AE017341">
    <property type="protein sequence ID" value="ALO60346.1"/>
    <property type="molecule type" value="Genomic_DNA"/>
</dbReference>
<evidence type="ECO:0000313" key="3">
    <source>
        <dbReference type="Proteomes" id="UP000002149"/>
    </source>
</evidence>
<feature type="transmembrane region" description="Helical" evidence="1">
    <location>
        <begin position="89"/>
        <end position="112"/>
    </location>
</feature>
<dbReference type="VEuPathDB" id="FungiDB:CNA05495"/>
<name>A0A0S2LHY8_CRYD1</name>
<protein>
    <submittedName>
        <fullName evidence="2">Uncharacterized protein</fullName>
    </submittedName>
</protein>
<feature type="transmembrane region" description="Helical" evidence="1">
    <location>
        <begin position="235"/>
        <end position="257"/>
    </location>
</feature>
<keyword evidence="1" id="KW-1133">Transmembrane helix</keyword>
<gene>
    <name evidence="2" type="ordered locus">CNA05495</name>
</gene>
<proteinExistence type="predicted"/>
<keyword evidence="1" id="KW-0472">Membrane</keyword>
<dbReference type="GeneID" id="36392696"/>
<feature type="transmembrane region" description="Helical" evidence="1">
    <location>
        <begin position="172"/>
        <end position="190"/>
    </location>
</feature>
<keyword evidence="3" id="KW-1185">Reference proteome</keyword>
<dbReference type="AlphaFoldDB" id="A0A0S2LHY8"/>
<dbReference type="KEGG" id="cne:CNA05495"/>
<evidence type="ECO:0000313" key="2">
    <source>
        <dbReference type="EMBL" id="ALO60346.1"/>
    </source>
</evidence>
<sequence length="295" mass="32769">MSTSSDTPYAELEQFNFTGGLPSSTDLAPSIIFIIAYGLLLPLLLWRIITKQYRTTILIRPAVFVLCRLGSLGLRAYMSKNVYGEGELIAELVMISVGPLFLIEPIISCWRLHIESDVPKADQPRWVRLLSIILRVGLFAAIITAIVGSSLIGNAIMDSSMMNTVNSLRRASMILSMVVVAVGFVATFLTQLHFSLTLRSTIWLYCLEACMIIVTVYKIAQFESSDPDAAARSQVTFWVLQVFFELIAFILIVAIPIPQWFPGSSKNVDSHARDMEMCSKRSVFSVQNNKSDSAV</sequence>
<accession>A0A0S2LHY8</accession>
<evidence type="ECO:0000256" key="1">
    <source>
        <dbReference type="SAM" id="Phobius"/>
    </source>
</evidence>
<dbReference type="RefSeq" id="XP_024514171.1">
    <property type="nucleotide sequence ID" value="XM_024656099.1"/>
</dbReference>
<feature type="transmembrane region" description="Helical" evidence="1">
    <location>
        <begin position="27"/>
        <end position="46"/>
    </location>
</feature>
<reference evidence="2 3" key="1">
    <citation type="journal article" date="2005" name="Science">
        <title>The genome of the basidiomycetous yeast and human pathogen Cryptococcus neoformans.</title>
        <authorList>
            <person name="Loftus B.J."/>
            <person name="Fung E."/>
            <person name="Roncaglia P."/>
            <person name="Rowley D."/>
            <person name="Amedeo P."/>
            <person name="Bruno D."/>
            <person name="Vamathevan J."/>
            <person name="Miranda M."/>
            <person name="Anderson I.J."/>
            <person name="Fraser J.A."/>
            <person name="Allen J.E."/>
            <person name="Bosdet I.E."/>
            <person name="Brent M.R."/>
            <person name="Chiu R."/>
            <person name="Doering T.L."/>
            <person name="Donlin M.J."/>
            <person name="D'Souza C.A."/>
            <person name="Fox D.S."/>
            <person name="Grinberg V."/>
            <person name="Fu J."/>
            <person name="Fukushima M."/>
            <person name="Haas B.J."/>
            <person name="Huang J.C."/>
            <person name="Janbon G."/>
            <person name="Jones S.J."/>
            <person name="Koo H.L."/>
            <person name="Krzywinski M.I."/>
            <person name="Kwon-Chung J.K."/>
            <person name="Lengeler K.B."/>
            <person name="Maiti R."/>
            <person name="Marra M.A."/>
            <person name="Marra R.E."/>
            <person name="Mathewson C.A."/>
            <person name="Mitchell T.G."/>
            <person name="Pertea M."/>
            <person name="Riggs F.R."/>
            <person name="Salzberg S.L."/>
            <person name="Schein J.E."/>
            <person name="Shvartsbeyn A."/>
            <person name="Shin H."/>
            <person name="Shumway M."/>
            <person name="Specht C.A."/>
            <person name="Suh B.B."/>
            <person name="Tenney A."/>
            <person name="Utterback T.R."/>
            <person name="Wickes B.L."/>
            <person name="Wortman J.R."/>
            <person name="Wye N.H."/>
            <person name="Kronstad J.W."/>
            <person name="Lodge J.K."/>
            <person name="Heitman J."/>
            <person name="Davis R.W."/>
            <person name="Fraser C.M."/>
            <person name="Hyman R.W."/>
        </authorList>
    </citation>
    <scope>NUCLEOTIDE SEQUENCE [LARGE SCALE GENOMIC DNA]</scope>
    <source>
        <strain evidence="3">JEC21 / ATCC MYA-565</strain>
    </source>
</reference>